<gene>
    <name evidence="2" type="ORF">EGH73_02790</name>
</gene>
<reference evidence="3" key="1">
    <citation type="submission" date="2018-11" db="EMBL/GenBank/DDBJ databases">
        <title>Proposal to divide the Flavobacteriaceae and reorganize its genera based on Amino Acid Identity values calculated from whole genome sequences.</title>
        <authorList>
            <person name="Nicholson A.C."/>
            <person name="Gulvik C.A."/>
            <person name="Whitney A.M."/>
            <person name="Humrighouse B.W."/>
            <person name="Bell M."/>
            <person name="Holmes B."/>
            <person name="Steigerwalt A."/>
            <person name="Villarma A."/>
            <person name="Sheth M."/>
            <person name="Batra D."/>
            <person name="Pryor J."/>
            <person name="Bernardet J.-F."/>
            <person name="Hugo C."/>
            <person name="Kampfer P."/>
            <person name="Newman J."/>
            <person name="Mcquiston J.R."/>
        </authorList>
    </citation>
    <scope>NUCLEOTIDE SEQUENCE [LARGE SCALE GENOMIC DNA]</scope>
    <source>
        <strain evidence="3">DSM 22165</strain>
    </source>
</reference>
<evidence type="ECO:0000313" key="3">
    <source>
        <dbReference type="Proteomes" id="UP000267623"/>
    </source>
</evidence>
<proteinExistence type="predicted"/>
<dbReference type="RefSeq" id="WP_123280586.1">
    <property type="nucleotide sequence ID" value="NZ_DALZAR010000002.1"/>
</dbReference>
<comment type="caution">
    <text evidence="2">The sequence shown here is derived from an EMBL/GenBank/DDBJ whole genome shotgun (WGS) entry which is preliminary data.</text>
</comment>
<organism evidence="2 3">
    <name type="scientific">Epilithonimonas hominis</name>
    <dbReference type="NCBI Taxonomy" id="420404"/>
    <lineage>
        <taxon>Bacteria</taxon>
        <taxon>Pseudomonadati</taxon>
        <taxon>Bacteroidota</taxon>
        <taxon>Flavobacteriia</taxon>
        <taxon>Flavobacteriales</taxon>
        <taxon>Weeksellaceae</taxon>
        <taxon>Chryseobacterium group</taxon>
        <taxon>Epilithonimonas</taxon>
    </lineage>
</organism>
<feature type="compositionally biased region" description="Polar residues" evidence="1">
    <location>
        <begin position="30"/>
        <end position="57"/>
    </location>
</feature>
<dbReference type="AlphaFoldDB" id="A0A3N0XBH6"/>
<feature type="region of interest" description="Disordered" evidence="1">
    <location>
        <begin position="25"/>
        <end position="70"/>
    </location>
</feature>
<dbReference type="Proteomes" id="UP000267623">
    <property type="component" value="Unassembled WGS sequence"/>
</dbReference>
<accession>A0A3N0XBH6</accession>
<evidence type="ECO:0000256" key="1">
    <source>
        <dbReference type="SAM" id="MobiDB-lite"/>
    </source>
</evidence>
<protein>
    <submittedName>
        <fullName evidence="2">Uncharacterized protein</fullName>
    </submittedName>
</protein>
<sequence>MKKTLEKFKASHLEKAELFNTMSKKIFGGDTSSNGQSTASTGADGDNATSDQDQDPNGPTAPVETLEPIG</sequence>
<reference evidence="3" key="2">
    <citation type="submission" date="2018-11" db="EMBL/GenBank/DDBJ databases">
        <title>Proposal to divide the Flavobacteriaceae and reorganize its genera based on Amino Acid Identity values calculated from whole genome sequences.</title>
        <authorList>
            <person name="Nicholson A.C."/>
            <person name="Gulvik C.A."/>
            <person name="Whitney A.M."/>
            <person name="Humrighouse B.W."/>
            <person name="Bell M."/>
            <person name="Holmes B."/>
            <person name="Steigerwalt A."/>
            <person name="Villarma A."/>
            <person name="Sheth M."/>
            <person name="Batra D."/>
            <person name="Pryor J."/>
            <person name="Bernardet J.-F."/>
            <person name="Hugo C."/>
            <person name="Kampfer P."/>
            <person name="Newman J."/>
            <person name="Mcquiston J."/>
        </authorList>
    </citation>
    <scope>NUCLEOTIDE SEQUENCE [LARGE SCALE GENOMIC DNA]</scope>
    <source>
        <strain evidence="3">DSM 22165</strain>
    </source>
</reference>
<dbReference type="EMBL" id="RJTU01000018">
    <property type="protein sequence ID" value="ROI14515.1"/>
    <property type="molecule type" value="Genomic_DNA"/>
</dbReference>
<name>A0A3N0XBH6_9FLAO</name>
<evidence type="ECO:0000313" key="2">
    <source>
        <dbReference type="EMBL" id="ROI14515.1"/>
    </source>
</evidence>